<reference evidence="2 3" key="1">
    <citation type="submission" date="2017-06" db="EMBL/GenBank/DDBJ databases">
        <title>Ant-infecting Ophiocordyceps genomes reveal a high diversity of potential behavioral manipulation genes and a possible major role for enterotoxins.</title>
        <authorList>
            <person name="De Bekker C."/>
            <person name="Evans H.C."/>
            <person name="Brachmann A."/>
            <person name="Hughes D.P."/>
        </authorList>
    </citation>
    <scope>NUCLEOTIDE SEQUENCE [LARGE SCALE GENOMIC DNA]</scope>
    <source>
        <strain evidence="2 3">1348a</strain>
    </source>
</reference>
<keyword evidence="3" id="KW-1185">Reference proteome</keyword>
<sequence length="355" mass="39454">MASPSERWFPRRPGAASTAVATHECITIARTDYDSLVGIAQKYENLCQNLTSGGVGEATIELLSSQVSNAPPSQAAATTTAPSTDNIDGQRQRESSAWDDDGDDSSSHSLHHTADVLDAEVTEAYEARHEARYEPTHRAHIERKAMRTLIFFNLPDGTTHADITETLRGGLLLDIYIKNRDNTAVVSFLHGADARAFFDHVRHTGLHVKRQRVDVKWHTCQFTLAGSTAHKIGLGATRNLVLRHHSPNLTERQLRNDLEHIHNLVVISVHFLTGDCHISTNSVHNAIFARLCLMSRREYKGSRIEWGPDECAQPLDYIPKPHKPAPGPVPAPAKRGVLKSPTMNRFRLLDLEQTK</sequence>
<organism evidence="2 3">
    <name type="scientific">Ophiocordyceps australis</name>
    <dbReference type="NCBI Taxonomy" id="1399860"/>
    <lineage>
        <taxon>Eukaryota</taxon>
        <taxon>Fungi</taxon>
        <taxon>Dikarya</taxon>
        <taxon>Ascomycota</taxon>
        <taxon>Pezizomycotina</taxon>
        <taxon>Sordariomycetes</taxon>
        <taxon>Hypocreomycetidae</taxon>
        <taxon>Hypocreales</taxon>
        <taxon>Ophiocordycipitaceae</taxon>
        <taxon>Ophiocordyceps</taxon>
    </lineage>
</organism>
<evidence type="ECO:0000256" key="1">
    <source>
        <dbReference type="SAM" id="MobiDB-lite"/>
    </source>
</evidence>
<evidence type="ECO:0008006" key="4">
    <source>
        <dbReference type="Google" id="ProtNLM"/>
    </source>
</evidence>
<proteinExistence type="predicted"/>
<gene>
    <name evidence="2" type="ORF">CDD82_2334</name>
</gene>
<feature type="compositionally biased region" description="Low complexity" evidence="1">
    <location>
        <begin position="68"/>
        <end position="84"/>
    </location>
</feature>
<protein>
    <recommendedName>
        <fullName evidence="4">RRM domain-containing protein</fullName>
    </recommendedName>
</protein>
<name>A0A2C5ZI17_9HYPO</name>
<dbReference type="AlphaFoldDB" id="A0A2C5ZI17"/>
<dbReference type="GO" id="GO:0003676">
    <property type="term" value="F:nucleic acid binding"/>
    <property type="evidence" value="ECO:0007669"/>
    <property type="project" value="InterPro"/>
</dbReference>
<evidence type="ECO:0000313" key="2">
    <source>
        <dbReference type="EMBL" id="PHH79513.1"/>
    </source>
</evidence>
<dbReference type="SUPFAM" id="SSF54928">
    <property type="entry name" value="RNA-binding domain, RBD"/>
    <property type="match status" value="1"/>
</dbReference>
<dbReference type="CDD" id="cd12261">
    <property type="entry name" value="RRM1_3_MRN1"/>
    <property type="match status" value="1"/>
</dbReference>
<dbReference type="InterPro" id="IPR035979">
    <property type="entry name" value="RBD_domain_sf"/>
</dbReference>
<comment type="caution">
    <text evidence="2">The sequence shown here is derived from an EMBL/GenBank/DDBJ whole genome shotgun (WGS) entry which is preliminary data.</text>
</comment>
<dbReference type="Proteomes" id="UP000224854">
    <property type="component" value="Unassembled WGS sequence"/>
</dbReference>
<dbReference type="OrthoDB" id="2935572at2759"/>
<evidence type="ECO:0000313" key="3">
    <source>
        <dbReference type="Proteomes" id="UP000224854"/>
    </source>
</evidence>
<dbReference type="EMBL" id="NJEU01000183">
    <property type="protein sequence ID" value="PHH79513.1"/>
    <property type="molecule type" value="Genomic_DNA"/>
</dbReference>
<feature type="region of interest" description="Disordered" evidence="1">
    <location>
        <begin position="67"/>
        <end position="112"/>
    </location>
</feature>
<accession>A0A2C5ZI17</accession>